<evidence type="ECO:0000313" key="2">
    <source>
        <dbReference type="Proteomes" id="UP000479000"/>
    </source>
</evidence>
<name>A0A6H5G9G3_9HEMI</name>
<accession>A0A6H5G9G3</accession>
<gene>
    <name evidence="1" type="ORF">NTEN_LOCUS5801</name>
</gene>
<reference evidence="1 2" key="1">
    <citation type="submission" date="2020-02" db="EMBL/GenBank/DDBJ databases">
        <authorList>
            <person name="Ferguson B K."/>
        </authorList>
    </citation>
    <scope>NUCLEOTIDE SEQUENCE [LARGE SCALE GENOMIC DNA]</scope>
</reference>
<keyword evidence="2" id="KW-1185">Reference proteome</keyword>
<organism evidence="1 2">
    <name type="scientific">Nesidiocoris tenuis</name>
    <dbReference type="NCBI Taxonomy" id="355587"/>
    <lineage>
        <taxon>Eukaryota</taxon>
        <taxon>Metazoa</taxon>
        <taxon>Ecdysozoa</taxon>
        <taxon>Arthropoda</taxon>
        <taxon>Hexapoda</taxon>
        <taxon>Insecta</taxon>
        <taxon>Pterygota</taxon>
        <taxon>Neoptera</taxon>
        <taxon>Paraneoptera</taxon>
        <taxon>Hemiptera</taxon>
        <taxon>Heteroptera</taxon>
        <taxon>Panheteroptera</taxon>
        <taxon>Cimicomorpha</taxon>
        <taxon>Miridae</taxon>
        <taxon>Dicyphina</taxon>
        <taxon>Nesidiocoris</taxon>
    </lineage>
</organism>
<protein>
    <submittedName>
        <fullName evidence="1">Uncharacterized protein</fullName>
    </submittedName>
</protein>
<sequence length="100" mass="11208">MKLSAIYPVCRGPRRPHLGTDLFFSAIPSLGDLFFADFTPSAGARKSLPLWQEQSWKTVDAGEPEFSGRPRGCGREWAVFKPGRTIRAASRRICKQNIEI</sequence>
<dbReference type="EMBL" id="CADCXU010008921">
    <property type="protein sequence ID" value="CAA9999518.1"/>
    <property type="molecule type" value="Genomic_DNA"/>
</dbReference>
<dbReference type="AlphaFoldDB" id="A0A6H5G9G3"/>
<evidence type="ECO:0000313" key="1">
    <source>
        <dbReference type="EMBL" id="CAA9999518.1"/>
    </source>
</evidence>
<proteinExistence type="predicted"/>
<dbReference type="Proteomes" id="UP000479000">
    <property type="component" value="Unassembled WGS sequence"/>
</dbReference>